<keyword evidence="3" id="KW-1185">Reference proteome</keyword>
<dbReference type="Proteomes" id="UP001221142">
    <property type="component" value="Unassembled WGS sequence"/>
</dbReference>
<evidence type="ECO:0008006" key="4">
    <source>
        <dbReference type="Google" id="ProtNLM"/>
    </source>
</evidence>
<dbReference type="Gene3D" id="3.80.10.10">
    <property type="entry name" value="Ribonuclease Inhibitor"/>
    <property type="match status" value="1"/>
</dbReference>
<dbReference type="InterPro" id="IPR032675">
    <property type="entry name" value="LRR_dom_sf"/>
</dbReference>
<evidence type="ECO:0000313" key="3">
    <source>
        <dbReference type="Proteomes" id="UP001221142"/>
    </source>
</evidence>
<protein>
    <recommendedName>
        <fullName evidence="4">F-box domain-containing protein</fullName>
    </recommendedName>
</protein>
<comment type="caution">
    <text evidence="2">The sequence shown here is derived from an EMBL/GenBank/DDBJ whole genome shotgun (WGS) entry which is preliminary data.</text>
</comment>
<reference evidence="2" key="1">
    <citation type="submission" date="2023-03" db="EMBL/GenBank/DDBJ databases">
        <title>Massive genome expansion in bonnet fungi (Mycena s.s.) driven by repeated elements and novel gene families across ecological guilds.</title>
        <authorList>
            <consortium name="Lawrence Berkeley National Laboratory"/>
            <person name="Harder C.B."/>
            <person name="Miyauchi S."/>
            <person name="Viragh M."/>
            <person name="Kuo A."/>
            <person name="Thoen E."/>
            <person name="Andreopoulos B."/>
            <person name="Lu D."/>
            <person name="Skrede I."/>
            <person name="Drula E."/>
            <person name="Henrissat B."/>
            <person name="Morin E."/>
            <person name="Kohler A."/>
            <person name="Barry K."/>
            <person name="LaButti K."/>
            <person name="Morin E."/>
            <person name="Salamov A."/>
            <person name="Lipzen A."/>
            <person name="Mereny Z."/>
            <person name="Hegedus B."/>
            <person name="Baldrian P."/>
            <person name="Stursova M."/>
            <person name="Weitz H."/>
            <person name="Taylor A."/>
            <person name="Grigoriev I.V."/>
            <person name="Nagy L.G."/>
            <person name="Martin F."/>
            <person name="Kauserud H."/>
        </authorList>
    </citation>
    <scope>NUCLEOTIDE SEQUENCE</scope>
    <source>
        <strain evidence="2">9284</strain>
    </source>
</reference>
<proteinExistence type="predicted"/>
<accession>A0AAD7FDS9</accession>
<evidence type="ECO:0000256" key="1">
    <source>
        <dbReference type="SAM" id="Coils"/>
    </source>
</evidence>
<sequence length="470" mass="52922">MSELRSRLAEIERQMGLLEAQMTVLRIERETVARELEAIVYPVLTLPNEILSEIFLRYVGDQSQYNPLLLTWVCRLWREVRSPPIGSGRILFACIPVPHISPSKGVHLNNLPSTACCFVVFACGNSAFAPALRHPLTSEKSQELLQVVTTYSSQWETLSVDIALFPTDRCFSFPRLTKLELIPREEGPTILPILSDSPRLRELYTEGYRLTRPSSAFPCAQLTKLSLDTDLETCLEFLAQTPNVEELYLSAESMEHPPPSLSPISLPLLHTLQLGMETNPIFTYITLPALNKLGMYIQDDDPPTMVTEFADFIARSSCSIRMLELRLLFASRESVNRLLVSAPLQTVRVLTIDGLDVRPNDDILTDLFAPMTEYNDIPPALESFKIENLYLRDGLRRLFSTLADHDDMSETQAAARANPFQLFSNAVLEAYATAKNREQLQIETKLEKLRQSLSQLELSAQANAGCSELE</sequence>
<keyword evidence="1" id="KW-0175">Coiled coil</keyword>
<name>A0AAD7FDS9_9AGAR</name>
<gene>
    <name evidence="2" type="ORF">FB45DRAFT_1110053</name>
</gene>
<dbReference type="AlphaFoldDB" id="A0AAD7FDS9"/>
<dbReference type="EMBL" id="JARKIF010000026">
    <property type="protein sequence ID" value="KAJ7614366.1"/>
    <property type="molecule type" value="Genomic_DNA"/>
</dbReference>
<feature type="coiled-coil region" evidence="1">
    <location>
        <begin position="1"/>
        <end position="28"/>
    </location>
</feature>
<organism evidence="2 3">
    <name type="scientific">Roridomyces roridus</name>
    <dbReference type="NCBI Taxonomy" id="1738132"/>
    <lineage>
        <taxon>Eukaryota</taxon>
        <taxon>Fungi</taxon>
        <taxon>Dikarya</taxon>
        <taxon>Basidiomycota</taxon>
        <taxon>Agaricomycotina</taxon>
        <taxon>Agaricomycetes</taxon>
        <taxon>Agaricomycetidae</taxon>
        <taxon>Agaricales</taxon>
        <taxon>Marasmiineae</taxon>
        <taxon>Mycenaceae</taxon>
        <taxon>Roridomyces</taxon>
    </lineage>
</organism>
<dbReference type="SUPFAM" id="SSF52058">
    <property type="entry name" value="L domain-like"/>
    <property type="match status" value="1"/>
</dbReference>
<evidence type="ECO:0000313" key="2">
    <source>
        <dbReference type="EMBL" id="KAJ7614366.1"/>
    </source>
</evidence>